<accession>A0A090WPF7</accession>
<dbReference type="EMBL" id="BBNU01000001">
    <property type="protein sequence ID" value="GAL77289.1"/>
    <property type="molecule type" value="Genomic_DNA"/>
</dbReference>
<comment type="caution">
    <text evidence="1">The sequence shown here is derived from an EMBL/GenBank/DDBJ whole genome shotgun (WGS) entry which is preliminary data.</text>
</comment>
<dbReference type="Proteomes" id="UP000029643">
    <property type="component" value="Unassembled WGS sequence"/>
</dbReference>
<evidence type="ECO:0000313" key="2">
    <source>
        <dbReference type="Proteomes" id="UP000029643"/>
    </source>
</evidence>
<name>A0A090WPF7_9FLAO</name>
<gene>
    <name evidence="1" type="ORF">JCM19274_5002</name>
</gene>
<organism evidence="1 2">
    <name type="scientific">Algibacter lectus</name>
    <dbReference type="NCBI Taxonomy" id="221126"/>
    <lineage>
        <taxon>Bacteria</taxon>
        <taxon>Pseudomonadati</taxon>
        <taxon>Bacteroidota</taxon>
        <taxon>Flavobacteriia</taxon>
        <taxon>Flavobacteriales</taxon>
        <taxon>Flavobacteriaceae</taxon>
        <taxon>Algibacter</taxon>
    </lineage>
</organism>
<evidence type="ECO:0000313" key="1">
    <source>
        <dbReference type="EMBL" id="GAL77289.1"/>
    </source>
</evidence>
<dbReference type="AlphaFoldDB" id="A0A090WPF7"/>
<reference evidence="1" key="1">
    <citation type="journal article" date="2014" name="Genome Announc.">
        <title>Draft Genome Sequences of Marine Flavobacterium Algibacter lectus Strains SS8 and NR4.</title>
        <authorList>
            <person name="Takatani N."/>
            <person name="Nakanishi M."/>
            <person name="Meirelles P."/>
            <person name="Mino S."/>
            <person name="Suda W."/>
            <person name="Oshima K."/>
            <person name="Hattori M."/>
            <person name="Ohkuma M."/>
            <person name="Hosokawa M."/>
            <person name="Miyashita K."/>
            <person name="Thompson F.L."/>
            <person name="Niwa A."/>
            <person name="Sawabe T."/>
            <person name="Sawabe T."/>
        </authorList>
    </citation>
    <scope>NUCLEOTIDE SEQUENCE [LARGE SCALE GENOMIC DNA]</scope>
    <source>
        <strain evidence="1">JCM 19274</strain>
    </source>
</reference>
<sequence length="54" mass="6482">METTVKRILEIPARKQEKVVSDENNKANKSFLLVINLWFLRFEYSKEQQPKEQS</sequence>
<dbReference type="RefSeq" id="WP_193747186.1">
    <property type="nucleotide sequence ID" value="NZ_BBNU01000001.1"/>
</dbReference>
<protein>
    <submittedName>
        <fullName evidence="1">Uncharacterized protein</fullName>
    </submittedName>
</protein>
<proteinExistence type="predicted"/>